<evidence type="ECO:0000313" key="5">
    <source>
        <dbReference type="EMBL" id="MCC2136964.1"/>
    </source>
</evidence>
<dbReference type="Proteomes" id="UP001199424">
    <property type="component" value="Unassembled WGS sequence"/>
</dbReference>
<dbReference type="GO" id="GO:0004222">
    <property type="term" value="F:metalloendopeptidase activity"/>
    <property type="evidence" value="ECO:0007669"/>
    <property type="project" value="TreeGrafter"/>
</dbReference>
<protein>
    <submittedName>
        <fullName evidence="5">Peptidoglycan DD-metalloendopeptidase family protein</fullName>
    </submittedName>
</protein>
<keyword evidence="6" id="KW-1185">Reference proteome</keyword>
<evidence type="ECO:0000256" key="1">
    <source>
        <dbReference type="ARBA" id="ARBA00022729"/>
    </source>
</evidence>
<name>A0AAE3AHW7_9FIRM</name>
<evidence type="ECO:0000259" key="3">
    <source>
        <dbReference type="Pfam" id="PF01551"/>
    </source>
</evidence>
<feature type="domain" description="M23ase beta-sheet core" evidence="3">
    <location>
        <begin position="295"/>
        <end position="391"/>
    </location>
</feature>
<dbReference type="SUPFAM" id="SSF51261">
    <property type="entry name" value="Duplicated hybrid motif"/>
    <property type="match status" value="1"/>
</dbReference>
<dbReference type="Gene3D" id="6.10.250.3150">
    <property type="match status" value="1"/>
</dbReference>
<gene>
    <name evidence="5" type="ORF">LKD31_08020</name>
</gene>
<accession>A0AAE3AHW7</accession>
<dbReference type="PANTHER" id="PTHR21666">
    <property type="entry name" value="PEPTIDASE-RELATED"/>
    <property type="match status" value="1"/>
</dbReference>
<dbReference type="Pfam" id="PF01551">
    <property type="entry name" value="Peptidase_M23"/>
    <property type="match status" value="1"/>
</dbReference>
<dbReference type="InterPro" id="IPR057309">
    <property type="entry name" value="PcsB_CC"/>
</dbReference>
<feature type="coiled-coil region" evidence="2">
    <location>
        <begin position="166"/>
        <end position="249"/>
    </location>
</feature>
<dbReference type="Pfam" id="PF24568">
    <property type="entry name" value="CC_PcsB"/>
    <property type="match status" value="1"/>
</dbReference>
<evidence type="ECO:0000313" key="6">
    <source>
        <dbReference type="Proteomes" id="UP001199424"/>
    </source>
</evidence>
<evidence type="ECO:0000259" key="4">
    <source>
        <dbReference type="Pfam" id="PF24568"/>
    </source>
</evidence>
<keyword evidence="1" id="KW-0732">Signal</keyword>
<dbReference type="InterPro" id="IPR011055">
    <property type="entry name" value="Dup_hybrid_motif"/>
</dbReference>
<keyword evidence="2" id="KW-0175">Coiled coil</keyword>
<dbReference type="CDD" id="cd12797">
    <property type="entry name" value="M23_peptidase"/>
    <property type="match status" value="1"/>
</dbReference>
<dbReference type="RefSeq" id="WP_308449311.1">
    <property type="nucleotide sequence ID" value="NZ_JAJEQC010000007.1"/>
</dbReference>
<feature type="domain" description="Peptidoglycan hydrolase PcsB coiled-coil" evidence="4">
    <location>
        <begin position="107"/>
        <end position="178"/>
    </location>
</feature>
<organism evidence="5 6">
    <name type="scientific">Hominenteromicrobium mulieris</name>
    <dbReference type="NCBI Taxonomy" id="2885357"/>
    <lineage>
        <taxon>Bacteria</taxon>
        <taxon>Bacillati</taxon>
        <taxon>Bacillota</taxon>
        <taxon>Clostridia</taxon>
        <taxon>Eubacteriales</taxon>
        <taxon>Oscillospiraceae</taxon>
        <taxon>Hominenteromicrobium</taxon>
    </lineage>
</organism>
<feature type="coiled-coil region" evidence="2">
    <location>
        <begin position="36"/>
        <end position="112"/>
    </location>
</feature>
<evidence type="ECO:0000256" key="2">
    <source>
        <dbReference type="SAM" id="Coils"/>
    </source>
</evidence>
<dbReference type="InterPro" id="IPR050570">
    <property type="entry name" value="Cell_wall_metabolism_enzyme"/>
</dbReference>
<dbReference type="EMBL" id="JAJEQC010000007">
    <property type="protein sequence ID" value="MCC2136964.1"/>
    <property type="molecule type" value="Genomic_DNA"/>
</dbReference>
<dbReference type="PANTHER" id="PTHR21666:SF289">
    <property type="entry name" value="L-ALA--D-GLU ENDOPEPTIDASE"/>
    <property type="match status" value="1"/>
</dbReference>
<proteinExistence type="predicted"/>
<dbReference type="AlphaFoldDB" id="A0AAE3AHW7"/>
<dbReference type="Gene3D" id="2.70.70.10">
    <property type="entry name" value="Glucose Permease (Domain IIA)"/>
    <property type="match status" value="1"/>
</dbReference>
<comment type="caution">
    <text evidence="5">The sequence shown here is derived from an EMBL/GenBank/DDBJ whole genome shotgun (WGS) entry which is preliminary data.</text>
</comment>
<dbReference type="InterPro" id="IPR016047">
    <property type="entry name" value="M23ase_b-sheet_dom"/>
</dbReference>
<sequence length="395" mass="43786">MRKHSFLRGLTAFTLAGLLAFYSGVVQLPNVSAESITDLKSQLAELEKQEEENNKRLEELRDDVSQKRAYRDELQGKIDIIQQQLDILVQRINELDAQIEQGEQDIADTRISINANYTKLKKRLRALYMAGEASNLSILLSSTSLVDYTQKSEVIQSVTKHDTELLDTLEEQLTSIQEQVEKINADKEELSTDKKDLDSKSDELSALYLENQKLLDEAEQNEAEAQAEAERLEKEKEEADAAIDKWYEDYYAALKAASTNSGGSYDSGVGYIGTGSFVWPMPGYTYITCYYGDGGHRGIDIAGGGIYGKPIVAADGGKVIYSDWMDSYGYCVFIDHGNGYSTRYAHASALACSVGDTVSPGQTIAYVGSTGNSTGPHLHFEVIYYGSTTNPFNYF</sequence>
<reference evidence="5" key="1">
    <citation type="submission" date="2021-10" db="EMBL/GenBank/DDBJ databases">
        <title>Anaerobic single-cell dispensing facilitates the cultivation of human gut bacteria.</title>
        <authorList>
            <person name="Afrizal A."/>
        </authorList>
    </citation>
    <scope>NUCLEOTIDE SEQUENCE</scope>
    <source>
        <strain evidence="5">CLA-AA-H250</strain>
    </source>
</reference>